<dbReference type="PRINTS" id="PR00081">
    <property type="entry name" value="GDHRDH"/>
</dbReference>
<evidence type="ECO:0000256" key="3">
    <source>
        <dbReference type="ARBA" id="ARBA00023002"/>
    </source>
</evidence>
<keyword evidence="2" id="KW-0521">NADP</keyword>
<evidence type="ECO:0000313" key="6">
    <source>
        <dbReference type="Proteomes" id="UP000813461"/>
    </source>
</evidence>
<dbReference type="OrthoDB" id="191139at2759"/>
<evidence type="ECO:0008006" key="7">
    <source>
        <dbReference type="Google" id="ProtNLM"/>
    </source>
</evidence>
<gene>
    <name evidence="5" type="ORF">FB567DRAFT_280269</name>
</gene>
<dbReference type="PRINTS" id="PR00080">
    <property type="entry name" value="SDRFAMILY"/>
</dbReference>
<dbReference type="EMBL" id="JAGMVJ010000004">
    <property type="protein sequence ID" value="KAH7091690.1"/>
    <property type="molecule type" value="Genomic_DNA"/>
</dbReference>
<protein>
    <recommendedName>
        <fullName evidence="7">NAD(P)-binding protein</fullName>
    </recommendedName>
</protein>
<reference evidence="5" key="1">
    <citation type="journal article" date="2021" name="Nat. Commun.">
        <title>Genetic determinants of endophytism in the Arabidopsis root mycobiome.</title>
        <authorList>
            <person name="Mesny F."/>
            <person name="Miyauchi S."/>
            <person name="Thiergart T."/>
            <person name="Pickel B."/>
            <person name="Atanasova L."/>
            <person name="Karlsson M."/>
            <person name="Huettel B."/>
            <person name="Barry K.W."/>
            <person name="Haridas S."/>
            <person name="Chen C."/>
            <person name="Bauer D."/>
            <person name="Andreopoulos W."/>
            <person name="Pangilinan J."/>
            <person name="LaButti K."/>
            <person name="Riley R."/>
            <person name="Lipzen A."/>
            <person name="Clum A."/>
            <person name="Drula E."/>
            <person name="Henrissat B."/>
            <person name="Kohler A."/>
            <person name="Grigoriev I.V."/>
            <person name="Martin F.M."/>
            <person name="Hacquard S."/>
        </authorList>
    </citation>
    <scope>NUCLEOTIDE SEQUENCE</scope>
    <source>
        <strain evidence="5">MPI-SDFR-AT-0120</strain>
    </source>
</reference>
<comment type="caution">
    <text evidence="5">The sequence shown here is derived from an EMBL/GenBank/DDBJ whole genome shotgun (WGS) entry which is preliminary data.</text>
</comment>
<comment type="similarity">
    <text evidence="1 4">Belongs to the short-chain dehydrogenases/reductases (SDR) family.</text>
</comment>
<keyword evidence="3" id="KW-0560">Oxidoreductase</keyword>
<dbReference type="Pfam" id="PF00106">
    <property type="entry name" value="adh_short"/>
    <property type="match status" value="1"/>
</dbReference>
<dbReference type="PANTHER" id="PTHR43490:SF99">
    <property type="entry name" value="SHORT-CHAIN DEHYDROGENASE_REDUCTASE"/>
    <property type="match status" value="1"/>
</dbReference>
<evidence type="ECO:0000256" key="4">
    <source>
        <dbReference type="RuleBase" id="RU000363"/>
    </source>
</evidence>
<dbReference type="SUPFAM" id="SSF51735">
    <property type="entry name" value="NAD(P)-binding Rossmann-fold domains"/>
    <property type="match status" value="1"/>
</dbReference>
<dbReference type="InterPro" id="IPR002347">
    <property type="entry name" value="SDR_fam"/>
</dbReference>
<proteinExistence type="inferred from homology"/>
<evidence type="ECO:0000256" key="2">
    <source>
        <dbReference type="ARBA" id="ARBA00022857"/>
    </source>
</evidence>
<sequence length="293" mass="31514">MPSTKLIVVTGANRGIGLGIIQLLAKTQHSPPLTIYATSRSGSDLGVQAAHSNEIRYRKLDVGNIDSIRSFLQSNIQDRQTIDALINNAGVNNNGHETPDLATQTIDVNYRGTKDMCEMFLKEGGMGTTKGSRIVNISSTASQLNNYDSGIQDKFHAVQSLADVDDLADSYLCTLEQSSAAQNQSGWGAGPRSYQVSKALMNALTVVLAEQHADVLINCCCPGWVDSDMGNQIGRPPKTLEEGARIPVRLAIGDLGSKGNEDGALGQSTEKISGRYFGNDGVSDRGWGRERKW</sequence>
<accession>A0A8K0RC41</accession>
<evidence type="ECO:0000313" key="5">
    <source>
        <dbReference type="EMBL" id="KAH7091690.1"/>
    </source>
</evidence>
<keyword evidence="6" id="KW-1185">Reference proteome</keyword>
<dbReference type="GO" id="GO:0016491">
    <property type="term" value="F:oxidoreductase activity"/>
    <property type="evidence" value="ECO:0007669"/>
    <property type="project" value="UniProtKB-KW"/>
</dbReference>
<dbReference type="Gene3D" id="3.40.50.720">
    <property type="entry name" value="NAD(P)-binding Rossmann-like Domain"/>
    <property type="match status" value="1"/>
</dbReference>
<dbReference type="AlphaFoldDB" id="A0A8K0RC41"/>
<organism evidence="5 6">
    <name type="scientific">Paraphoma chrysanthemicola</name>
    <dbReference type="NCBI Taxonomy" id="798071"/>
    <lineage>
        <taxon>Eukaryota</taxon>
        <taxon>Fungi</taxon>
        <taxon>Dikarya</taxon>
        <taxon>Ascomycota</taxon>
        <taxon>Pezizomycotina</taxon>
        <taxon>Dothideomycetes</taxon>
        <taxon>Pleosporomycetidae</taxon>
        <taxon>Pleosporales</taxon>
        <taxon>Pleosporineae</taxon>
        <taxon>Phaeosphaeriaceae</taxon>
        <taxon>Paraphoma</taxon>
    </lineage>
</organism>
<dbReference type="InterPro" id="IPR036291">
    <property type="entry name" value="NAD(P)-bd_dom_sf"/>
</dbReference>
<dbReference type="PANTHER" id="PTHR43490">
    <property type="entry name" value="(+)-NEOMENTHOL DEHYDROGENASE"/>
    <property type="match status" value="1"/>
</dbReference>
<evidence type="ECO:0000256" key="1">
    <source>
        <dbReference type="ARBA" id="ARBA00006484"/>
    </source>
</evidence>
<dbReference type="GO" id="GO:0016020">
    <property type="term" value="C:membrane"/>
    <property type="evidence" value="ECO:0007669"/>
    <property type="project" value="TreeGrafter"/>
</dbReference>
<dbReference type="Proteomes" id="UP000813461">
    <property type="component" value="Unassembled WGS sequence"/>
</dbReference>
<name>A0A8K0RC41_9PLEO</name>